<evidence type="ECO:0000256" key="4">
    <source>
        <dbReference type="HAMAP-Rule" id="MF_00171"/>
    </source>
</evidence>
<evidence type="ECO:0000256" key="5">
    <source>
        <dbReference type="RuleBase" id="RU003792"/>
    </source>
</evidence>
<evidence type="ECO:0000313" key="8">
    <source>
        <dbReference type="Proteomes" id="UP001198034"/>
    </source>
</evidence>
<dbReference type="Gene3D" id="3.30.70.580">
    <property type="entry name" value="Pseudouridine synthase I, catalytic domain, N-terminal subdomain"/>
    <property type="match status" value="1"/>
</dbReference>
<dbReference type="NCBIfam" id="TIGR00071">
    <property type="entry name" value="hisT_truA"/>
    <property type="match status" value="1"/>
</dbReference>
<dbReference type="InterPro" id="IPR020094">
    <property type="entry name" value="TruA/RsuA/RluB/E/F_N"/>
</dbReference>
<evidence type="ECO:0000256" key="3">
    <source>
        <dbReference type="ARBA" id="ARBA00023235"/>
    </source>
</evidence>
<dbReference type="Pfam" id="PF01416">
    <property type="entry name" value="PseudoU_synth_1"/>
    <property type="match status" value="2"/>
</dbReference>
<evidence type="ECO:0000256" key="2">
    <source>
        <dbReference type="ARBA" id="ARBA00022694"/>
    </source>
</evidence>
<comment type="subunit">
    <text evidence="4">Homodimer.</text>
</comment>
<evidence type="ECO:0000259" key="6">
    <source>
        <dbReference type="Pfam" id="PF01416"/>
    </source>
</evidence>
<dbReference type="PIRSF" id="PIRSF001430">
    <property type="entry name" value="tRNA_psdUrid_synth"/>
    <property type="match status" value="1"/>
</dbReference>
<comment type="function">
    <text evidence="4">Formation of pseudouridine at positions 38, 39 and 40 in the anticodon stem and loop of transfer RNAs.</text>
</comment>
<dbReference type="InterPro" id="IPR001406">
    <property type="entry name" value="PsdUridine_synth_TruA"/>
</dbReference>
<dbReference type="PANTHER" id="PTHR11142:SF0">
    <property type="entry name" value="TRNA PSEUDOURIDINE SYNTHASE-LIKE 1"/>
    <property type="match status" value="1"/>
</dbReference>
<accession>A0ABS8BHP9</accession>
<dbReference type="GO" id="GO:0160147">
    <property type="term" value="F:tRNA pseudouridine(38-40) synthase activity"/>
    <property type="evidence" value="ECO:0007669"/>
    <property type="project" value="UniProtKB-EC"/>
</dbReference>
<feature type="domain" description="Pseudouridine synthase I TruA alpha/beta" evidence="6">
    <location>
        <begin position="160"/>
        <end position="262"/>
    </location>
</feature>
<reference evidence="7 8" key="1">
    <citation type="submission" date="2021-10" db="EMBL/GenBank/DDBJ databases">
        <authorList>
            <person name="Chen M."/>
        </authorList>
    </citation>
    <scope>NUCLEOTIDE SEQUENCE [LARGE SCALE GENOMIC DNA]</scope>
    <source>
        <strain evidence="7 8">H3-26</strain>
    </source>
</reference>
<feature type="domain" description="Pseudouridine synthase I TruA alpha/beta" evidence="6">
    <location>
        <begin position="24"/>
        <end position="120"/>
    </location>
</feature>
<dbReference type="PANTHER" id="PTHR11142">
    <property type="entry name" value="PSEUDOURIDYLATE SYNTHASE"/>
    <property type="match status" value="1"/>
</dbReference>
<evidence type="ECO:0000313" key="7">
    <source>
        <dbReference type="EMBL" id="MCB5195234.1"/>
    </source>
</evidence>
<dbReference type="SUPFAM" id="SSF55120">
    <property type="entry name" value="Pseudouridine synthase"/>
    <property type="match status" value="1"/>
</dbReference>
<comment type="catalytic activity">
    <reaction evidence="4 5">
        <text>uridine(38/39/40) in tRNA = pseudouridine(38/39/40) in tRNA</text>
        <dbReference type="Rhea" id="RHEA:22376"/>
        <dbReference type="Rhea" id="RHEA-COMP:10085"/>
        <dbReference type="Rhea" id="RHEA-COMP:10087"/>
        <dbReference type="ChEBI" id="CHEBI:65314"/>
        <dbReference type="ChEBI" id="CHEBI:65315"/>
        <dbReference type="EC" id="5.4.99.12"/>
    </reaction>
</comment>
<name>A0ABS8BHP9_9NEIS</name>
<comment type="caution">
    <text evidence="4">Lacks conserved residue(s) required for the propagation of feature annotation.</text>
</comment>
<feature type="binding site" evidence="4">
    <location>
        <position position="127"/>
    </location>
    <ligand>
        <name>substrate</name>
    </ligand>
</feature>
<dbReference type="CDD" id="cd02570">
    <property type="entry name" value="PseudoU_synth_EcTruA"/>
    <property type="match status" value="1"/>
</dbReference>
<dbReference type="Gene3D" id="3.30.70.660">
    <property type="entry name" value="Pseudouridine synthase I, catalytic domain, C-terminal subdomain"/>
    <property type="match status" value="1"/>
</dbReference>
<dbReference type="InterPro" id="IPR020103">
    <property type="entry name" value="PsdUridine_synth_cat_dom_sf"/>
</dbReference>
<organism evidence="7 8">
    <name type="scientific">Deefgea salmonis</name>
    <dbReference type="NCBI Taxonomy" id="2875502"/>
    <lineage>
        <taxon>Bacteria</taxon>
        <taxon>Pseudomonadati</taxon>
        <taxon>Pseudomonadota</taxon>
        <taxon>Betaproteobacteria</taxon>
        <taxon>Neisseriales</taxon>
        <taxon>Chitinibacteraceae</taxon>
        <taxon>Deefgea</taxon>
    </lineage>
</organism>
<proteinExistence type="inferred from homology"/>
<comment type="caution">
    <text evidence="7">The sequence shown here is derived from an EMBL/GenBank/DDBJ whole genome shotgun (WGS) entry which is preliminary data.</text>
</comment>
<keyword evidence="2 4" id="KW-0819">tRNA processing</keyword>
<dbReference type="HAMAP" id="MF_00171">
    <property type="entry name" value="TruA"/>
    <property type="match status" value="1"/>
</dbReference>
<evidence type="ECO:0000256" key="1">
    <source>
        <dbReference type="ARBA" id="ARBA00009375"/>
    </source>
</evidence>
<feature type="active site" description="Nucleophile" evidence="4">
    <location>
        <position position="69"/>
    </location>
</feature>
<comment type="similarity">
    <text evidence="1 4 5">Belongs to the tRNA pseudouridine synthase TruA family.</text>
</comment>
<sequence length="278" mass="31302">MCADCIFYFFGDGWVLALKRFALAIEYDGRDFSGWQVQPQMDTIQGEMERAIGRMAGHPVRMHAAGRTDAGVHATRQIAHFDSDAPRPITAWVRGVNSFLPAGISVLWAQEVPQHFHARFVATARHYRYLLLRHPIRPSLQAGRVGWVHYDLDVAQMRVAAQLLLGEHDFSSFRAAECQALSPIKQLQKIQITEHGNMLCVDFSATAFLHHMVRNIMGALLHVGKGKASAEWMGWLLAQKNRTSAPPTFMPDGLYLTGVSYPPEFELISLPEYRYGLI</sequence>
<protein>
    <recommendedName>
        <fullName evidence="4">tRNA pseudouridine synthase A</fullName>
        <ecNumber evidence="4">5.4.99.12</ecNumber>
    </recommendedName>
    <alternativeName>
        <fullName evidence="4">tRNA pseudouridine(38-40) synthase</fullName>
    </alternativeName>
    <alternativeName>
        <fullName evidence="4">tRNA pseudouridylate synthase I</fullName>
    </alternativeName>
    <alternativeName>
        <fullName evidence="4">tRNA-uridine isomerase I</fullName>
    </alternativeName>
</protein>
<dbReference type="Proteomes" id="UP001198034">
    <property type="component" value="Unassembled WGS sequence"/>
</dbReference>
<dbReference type="InterPro" id="IPR020095">
    <property type="entry name" value="PsdUridine_synth_TruA_C"/>
</dbReference>
<dbReference type="EC" id="5.4.99.12" evidence="4"/>
<gene>
    <name evidence="4 7" type="primary">truA</name>
    <name evidence="7" type="ORF">LG219_02880</name>
</gene>
<keyword evidence="8" id="KW-1185">Reference proteome</keyword>
<dbReference type="EMBL" id="JAJAWG010000001">
    <property type="protein sequence ID" value="MCB5195234.1"/>
    <property type="molecule type" value="Genomic_DNA"/>
</dbReference>
<dbReference type="RefSeq" id="WP_226763037.1">
    <property type="nucleotide sequence ID" value="NZ_JAJAWG010000001.1"/>
</dbReference>
<keyword evidence="3 4" id="KW-0413">Isomerase</keyword>
<dbReference type="InterPro" id="IPR020097">
    <property type="entry name" value="PsdUridine_synth_TruA_a/b_dom"/>
</dbReference>